<keyword evidence="3" id="KW-0378">Hydrolase</keyword>
<dbReference type="PANTHER" id="PTHR12606">
    <property type="entry name" value="SENTRIN/SUMO-SPECIFIC PROTEASE"/>
    <property type="match status" value="1"/>
</dbReference>
<dbReference type="GO" id="GO:0016926">
    <property type="term" value="P:protein desumoylation"/>
    <property type="evidence" value="ECO:0007669"/>
    <property type="project" value="TreeGrafter"/>
</dbReference>
<dbReference type="InterPro" id="IPR038765">
    <property type="entry name" value="Papain-like_cys_pep_sf"/>
</dbReference>
<dbReference type="PROSITE" id="PS50600">
    <property type="entry name" value="ULP_PROTEASE"/>
    <property type="match status" value="1"/>
</dbReference>
<evidence type="ECO:0000313" key="6">
    <source>
        <dbReference type="EMBL" id="GMN60738.1"/>
    </source>
</evidence>
<accession>A0AA88IYP1</accession>
<evidence type="ECO:0000313" key="7">
    <source>
        <dbReference type="Proteomes" id="UP001187192"/>
    </source>
</evidence>
<keyword evidence="2" id="KW-0645">Protease</keyword>
<evidence type="ECO:0000259" key="5">
    <source>
        <dbReference type="PROSITE" id="PS50600"/>
    </source>
</evidence>
<dbReference type="Pfam" id="PF02902">
    <property type="entry name" value="Peptidase_C48"/>
    <property type="match status" value="1"/>
</dbReference>
<dbReference type="SUPFAM" id="SSF54001">
    <property type="entry name" value="Cysteine proteinases"/>
    <property type="match status" value="1"/>
</dbReference>
<dbReference type="GO" id="GO:0005634">
    <property type="term" value="C:nucleus"/>
    <property type="evidence" value="ECO:0007669"/>
    <property type="project" value="TreeGrafter"/>
</dbReference>
<proteinExistence type="inferred from homology"/>
<dbReference type="GO" id="GO:0006508">
    <property type="term" value="P:proteolysis"/>
    <property type="evidence" value="ECO:0007669"/>
    <property type="project" value="UniProtKB-KW"/>
</dbReference>
<comment type="caution">
    <text evidence="6">The sequence shown here is derived from an EMBL/GenBank/DDBJ whole genome shotgun (WGS) entry which is preliminary data.</text>
</comment>
<reference evidence="6" key="1">
    <citation type="submission" date="2023-07" db="EMBL/GenBank/DDBJ databases">
        <title>draft genome sequence of fig (Ficus carica).</title>
        <authorList>
            <person name="Takahashi T."/>
            <person name="Nishimura K."/>
        </authorList>
    </citation>
    <scope>NUCLEOTIDE SEQUENCE</scope>
</reference>
<dbReference type="EMBL" id="BTGU01000102">
    <property type="protein sequence ID" value="GMN60738.1"/>
    <property type="molecule type" value="Genomic_DNA"/>
</dbReference>
<protein>
    <recommendedName>
        <fullName evidence="5">Ubiquitin-like protease family profile domain-containing protein</fullName>
    </recommendedName>
</protein>
<name>A0AA88IYP1_FICCA</name>
<evidence type="ECO:0000256" key="2">
    <source>
        <dbReference type="ARBA" id="ARBA00022670"/>
    </source>
</evidence>
<organism evidence="6 7">
    <name type="scientific">Ficus carica</name>
    <name type="common">Common fig</name>
    <dbReference type="NCBI Taxonomy" id="3494"/>
    <lineage>
        <taxon>Eukaryota</taxon>
        <taxon>Viridiplantae</taxon>
        <taxon>Streptophyta</taxon>
        <taxon>Embryophyta</taxon>
        <taxon>Tracheophyta</taxon>
        <taxon>Spermatophyta</taxon>
        <taxon>Magnoliopsida</taxon>
        <taxon>eudicotyledons</taxon>
        <taxon>Gunneridae</taxon>
        <taxon>Pentapetalae</taxon>
        <taxon>rosids</taxon>
        <taxon>fabids</taxon>
        <taxon>Rosales</taxon>
        <taxon>Moraceae</taxon>
        <taxon>Ficeae</taxon>
        <taxon>Ficus</taxon>
    </lineage>
</organism>
<keyword evidence="7" id="KW-1185">Reference proteome</keyword>
<gene>
    <name evidence="6" type="ORF">TIFTF001_029841</name>
</gene>
<evidence type="ECO:0000256" key="3">
    <source>
        <dbReference type="ARBA" id="ARBA00022801"/>
    </source>
</evidence>
<feature type="domain" description="Ubiquitin-like protease family profile" evidence="5">
    <location>
        <begin position="1"/>
        <end position="120"/>
    </location>
</feature>
<evidence type="ECO:0000256" key="1">
    <source>
        <dbReference type="ARBA" id="ARBA00005234"/>
    </source>
</evidence>
<sequence length="168" mass="19604">MLGMSLQSGSSWFDVNTLLIPINLAELKHWVLVKLELTNWTIEVYDSPQHEGPLNEKVREGVECLSMFIPVLADQLSLLDFKPREPPRMHQIPVTIMKDIPQQANGGDCGMFTIKYATCFIEGRDVRYWVIHRRMLMFREWLTCYLWSHAKRKLAGAYKSDDEQDINF</sequence>
<dbReference type="GO" id="GO:0016929">
    <property type="term" value="F:deSUMOylase activity"/>
    <property type="evidence" value="ECO:0007669"/>
    <property type="project" value="TreeGrafter"/>
</dbReference>
<comment type="similarity">
    <text evidence="1">Belongs to the peptidase C48 family.</text>
</comment>
<dbReference type="Proteomes" id="UP001187192">
    <property type="component" value="Unassembled WGS sequence"/>
</dbReference>
<dbReference type="AlphaFoldDB" id="A0AA88IYP1"/>
<dbReference type="InterPro" id="IPR003653">
    <property type="entry name" value="Peptidase_C48_C"/>
</dbReference>
<keyword evidence="4" id="KW-0788">Thiol protease</keyword>
<dbReference type="Gene3D" id="3.40.395.10">
    <property type="entry name" value="Adenoviral Proteinase, Chain A"/>
    <property type="match status" value="1"/>
</dbReference>
<dbReference type="PANTHER" id="PTHR12606:SF141">
    <property type="entry name" value="GH15225P-RELATED"/>
    <property type="match status" value="1"/>
</dbReference>
<evidence type="ECO:0000256" key="4">
    <source>
        <dbReference type="ARBA" id="ARBA00022807"/>
    </source>
</evidence>